<dbReference type="OrthoDB" id="3692307at2"/>
<dbReference type="Proteomes" id="UP001330827">
    <property type="component" value="Chromosome"/>
</dbReference>
<evidence type="ECO:0000313" key="2">
    <source>
        <dbReference type="EMBL" id="TWF92218.1"/>
    </source>
</evidence>
<organism evidence="2 5">
    <name type="scientific">Streptomyces brevispora</name>
    <dbReference type="NCBI Taxonomy" id="887462"/>
    <lineage>
        <taxon>Bacteria</taxon>
        <taxon>Bacillati</taxon>
        <taxon>Actinomycetota</taxon>
        <taxon>Actinomycetes</taxon>
        <taxon>Kitasatosporales</taxon>
        <taxon>Streptomycetaceae</taxon>
        <taxon>Streptomyces</taxon>
    </lineage>
</organism>
<feature type="chain" id="PRO_5021896283" evidence="1">
    <location>
        <begin position="24"/>
        <end position="125"/>
    </location>
</feature>
<keyword evidence="1" id="KW-0732">Signal</keyword>
<dbReference type="EMBL" id="CP109114">
    <property type="protein sequence ID" value="WSC11488.1"/>
    <property type="molecule type" value="Genomic_DNA"/>
</dbReference>
<gene>
    <name evidence="2" type="ORF">FHX80_12538</name>
    <name evidence="3" type="ORF">OIE64_00375</name>
    <name evidence="4" type="ORF">OIE64_35665</name>
</gene>
<evidence type="ECO:0000313" key="3">
    <source>
        <dbReference type="EMBL" id="WSC11488.1"/>
    </source>
</evidence>
<name>A0A561TYP5_9ACTN</name>
<reference evidence="3 6" key="2">
    <citation type="submission" date="2022-10" db="EMBL/GenBank/DDBJ databases">
        <title>The complete genomes of actinobacterial strains from the NBC collection.</title>
        <authorList>
            <person name="Joergensen T.S."/>
            <person name="Alvarez Arevalo M."/>
            <person name="Sterndorff E.B."/>
            <person name="Faurdal D."/>
            <person name="Vuksanovic O."/>
            <person name="Mourched A.-S."/>
            <person name="Charusanti P."/>
            <person name="Shaw S."/>
            <person name="Blin K."/>
            <person name="Weber T."/>
        </authorList>
    </citation>
    <scope>NUCLEOTIDE SEQUENCE [LARGE SCALE GENOMIC DNA]</scope>
    <source>
        <strain evidence="3 6">NBC 01769</strain>
    </source>
</reference>
<feature type="signal peptide" evidence="1">
    <location>
        <begin position="1"/>
        <end position="23"/>
    </location>
</feature>
<evidence type="ECO:0000313" key="6">
    <source>
        <dbReference type="Proteomes" id="UP001330827"/>
    </source>
</evidence>
<accession>A0A561TYP5</accession>
<dbReference type="RefSeq" id="WP_145768013.1">
    <property type="nucleotide sequence ID" value="NZ_CP109114.1"/>
</dbReference>
<evidence type="ECO:0000313" key="5">
    <source>
        <dbReference type="Proteomes" id="UP000318186"/>
    </source>
</evidence>
<proteinExistence type="predicted"/>
<dbReference type="PROSITE" id="PS51257">
    <property type="entry name" value="PROKAR_LIPOPROTEIN"/>
    <property type="match status" value="1"/>
</dbReference>
<sequence>MTDKLRYVVALLAAGALTGCAAAGEVGPAAQATRSAQGAPAARTIPFDLLTHCGIDEARIGKTYFEASIPLSDGSGNPPRGWGNPTQHGTMTMTSGTEAVFTDDAGHEVHFRARPAANTFKRLCA</sequence>
<dbReference type="EMBL" id="CP109114">
    <property type="protein sequence ID" value="WSC17623.1"/>
    <property type="molecule type" value="Genomic_DNA"/>
</dbReference>
<evidence type="ECO:0000313" key="4">
    <source>
        <dbReference type="EMBL" id="WSC17623.1"/>
    </source>
</evidence>
<evidence type="ECO:0000256" key="1">
    <source>
        <dbReference type="SAM" id="SignalP"/>
    </source>
</evidence>
<dbReference type="AlphaFoldDB" id="A0A561TYP5"/>
<keyword evidence="6" id="KW-1185">Reference proteome</keyword>
<reference evidence="2 5" key="1">
    <citation type="submission" date="2019-06" db="EMBL/GenBank/DDBJ databases">
        <title>Sequencing the genomes of 1000 actinobacteria strains.</title>
        <authorList>
            <person name="Klenk H.-P."/>
        </authorList>
    </citation>
    <scope>NUCLEOTIDE SEQUENCE [LARGE SCALE GENOMIC DNA]</scope>
    <source>
        <strain evidence="2 5">DSM 42059</strain>
    </source>
</reference>
<dbReference type="EMBL" id="VIWW01000002">
    <property type="protein sequence ID" value="TWF92218.1"/>
    <property type="molecule type" value="Genomic_DNA"/>
</dbReference>
<protein>
    <submittedName>
        <fullName evidence="2">Uncharacterized protein</fullName>
    </submittedName>
</protein>
<dbReference type="Proteomes" id="UP000318186">
    <property type="component" value="Unassembled WGS sequence"/>
</dbReference>